<name>A0ABV2VSY2_9ACTN</name>
<evidence type="ECO:0000256" key="1">
    <source>
        <dbReference type="SAM" id="MobiDB-lite"/>
    </source>
</evidence>
<evidence type="ECO:0000313" key="3">
    <source>
        <dbReference type="Proteomes" id="UP001550348"/>
    </source>
</evidence>
<dbReference type="Proteomes" id="UP001550348">
    <property type="component" value="Unassembled WGS sequence"/>
</dbReference>
<feature type="compositionally biased region" description="Basic and acidic residues" evidence="1">
    <location>
        <begin position="75"/>
        <end position="85"/>
    </location>
</feature>
<feature type="compositionally biased region" description="Polar residues" evidence="1">
    <location>
        <begin position="51"/>
        <end position="71"/>
    </location>
</feature>
<keyword evidence="3" id="KW-1185">Reference proteome</keyword>
<comment type="caution">
    <text evidence="2">The sequence shown here is derived from an EMBL/GenBank/DDBJ whole genome shotgun (WGS) entry which is preliminary data.</text>
</comment>
<feature type="region of interest" description="Disordered" evidence="1">
    <location>
        <begin position="161"/>
        <end position="223"/>
    </location>
</feature>
<feature type="region of interest" description="Disordered" evidence="1">
    <location>
        <begin position="1"/>
        <end position="123"/>
    </location>
</feature>
<evidence type="ECO:0000313" key="2">
    <source>
        <dbReference type="EMBL" id="MEU0155880.1"/>
    </source>
</evidence>
<dbReference type="RefSeq" id="WP_355667441.1">
    <property type="nucleotide sequence ID" value="NZ_JBEXRX010000133.1"/>
</dbReference>
<accession>A0ABV2VSY2</accession>
<proteinExistence type="predicted"/>
<dbReference type="EMBL" id="JBEXRX010000133">
    <property type="protein sequence ID" value="MEU0155880.1"/>
    <property type="molecule type" value="Genomic_DNA"/>
</dbReference>
<feature type="compositionally biased region" description="Polar residues" evidence="1">
    <location>
        <begin position="1"/>
        <end position="10"/>
    </location>
</feature>
<protein>
    <recommendedName>
        <fullName evidence="4">DUF3618 domain-containing protein</fullName>
    </recommendedName>
</protein>
<reference evidence="2 3" key="1">
    <citation type="submission" date="2024-06" db="EMBL/GenBank/DDBJ databases">
        <title>The Natural Products Discovery Center: Release of the First 8490 Sequenced Strains for Exploring Actinobacteria Biosynthetic Diversity.</title>
        <authorList>
            <person name="Kalkreuter E."/>
            <person name="Kautsar S.A."/>
            <person name="Yang D."/>
            <person name="Bader C.D."/>
            <person name="Teijaro C.N."/>
            <person name="Fluegel L."/>
            <person name="Davis C.M."/>
            <person name="Simpson J.R."/>
            <person name="Lauterbach L."/>
            <person name="Steele A.D."/>
            <person name="Gui C."/>
            <person name="Meng S."/>
            <person name="Li G."/>
            <person name="Viehrig K."/>
            <person name="Ye F."/>
            <person name="Su P."/>
            <person name="Kiefer A.F."/>
            <person name="Nichols A."/>
            <person name="Cepeda A.J."/>
            <person name="Yan W."/>
            <person name="Fan B."/>
            <person name="Jiang Y."/>
            <person name="Adhikari A."/>
            <person name="Zheng C.-J."/>
            <person name="Schuster L."/>
            <person name="Cowan T.M."/>
            <person name="Smanski M.J."/>
            <person name="Chevrette M.G."/>
            <person name="De Carvalho L.P.S."/>
            <person name="Shen B."/>
        </authorList>
    </citation>
    <scope>NUCLEOTIDE SEQUENCE [LARGE SCALE GENOMIC DNA]</scope>
    <source>
        <strain evidence="2 3">NPDC006286</strain>
    </source>
</reference>
<sequence length="223" mass="22889">MTATNQSRSPGGTAGQARQEASRVGQAAAQTGGKVTHAATEQGGHVAAEAWQQTRNLTGQATTQLQDQARTQQHRAAEGLRDLGRELGSMAERSGESGMAGEAVRRAADAAQRAAGWLDQREPGEVLDEVRGYARQHPGTFLAGAVVAGLLVGRLTRNLTASDGAGPGAQPAQPAQPPPAPVSSERTVEAPYAGEQPYTGVARAQNVSPPGRPEPEVPGGVAP</sequence>
<evidence type="ECO:0008006" key="4">
    <source>
        <dbReference type="Google" id="ProtNLM"/>
    </source>
</evidence>
<organism evidence="2 3">
    <name type="scientific">Micromonospora fulviviridis</name>
    <dbReference type="NCBI Taxonomy" id="47860"/>
    <lineage>
        <taxon>Bacteria</taxon>
        <taxon>Bacillati</taxon>
        <taxon>Actinomycetota</taxon>
        <taxon>Actinomycetes</taxon>
        <taxon>Micromonosporales</taxon>
        <taxon>Micromonosporaceae</taxon>
        <taxon>Micromonospora</taxon>
    </lineage>
</organism>
<gene>
    <name evidence="2" type="ORF">ABZ071_29095</name>
</gene>